<keyword evidence="5 7" id="KW-1133">Transmembrane helix</keyword>
<feature type="transmembrane region" description="Helical" evidence="7">
    <location>
        <begin position="539"/>
        <end position="571"/>
    </location>
</feature>
<dbReference type="PANTHER" id="PTHR11101:SF57">
    <property type="entry name" value="PHOSPHATE TRANSPORTER"/>
    <property type="match status" value="1"/>
</dbReference>
<feature type="transmembrane region" description="Helical" evidence="7">
    <location>
        <begin position="217"/>
        <end position="241"/>
    </location>
</feature>
<feature type="transmembrane region" description="Helical" evidence="7">
    <location>
        <begin position="181"/>
        <end position="205"/>
    </location>
</feature>
<keyword evidence="2 7" id="KW-0813">Transport</keyword>
<comment type="function">
    <text evidence="7">Sodium-phosphate symporter.</text>
</comment>
<dbReference type="Proteomes" id="UP001283341">
    <property type="component" value="Unassembled WGS sequence"/>
</dbReference>
<feature type="transmembrane region" description="Helical" evidence="7">
    <location>
        <begin position="116"/>
        <end position="139"/>
    </location>
</feature>
<dbReference type="PANTHER" id="PTHR11101">
    <property type="entry name" value="PHOSPHATE TRANSPORTER"/>
    <property type="match status" value="1"/>
</dbReference>
<reference evidence="9" key="2">
    <citation type="submission" date="2023-06" db="EMBL/GenBank/DDBJ databases">
        <authorList>
            <consortium name="Lawrence Berkeley National Laboratory"/>
            <person name="Haridas S."/>
            <person name="Hensen N."/>
            <person name="Bonometti L."/>
            <person name="Westerberg I."/>
            <person name="Brannstrom I.O."/>
            <person name="Guillou S."/>
            <person name="Cros-Aarteil S."/>
            <person name="Calhoun S."/>
            <person name="Kuo A."/>
            <person name="Mondo S."/>
            <person name="Pangilinan J."/>
            <person name="Riley R."/>
            <person name="Labutti K."/>
            <person name="Andreopoulos B."/>
            <person name="Lipzen A."/>
            <person name="Chen C."/>
            <person name="Yanf M."/>
            <person name="Daum C."/>
            <person name="Ng V."/>
            <person name="Clum A."/>
            <person name="Steindorff A."/>
            <person name="Ohm R."/>
            <person name="Martin F."/>
            <person name="Silar P."/>
            <person name="Natvig D."/>
            <person name="Lalanne C."/>
            <person name="Gautier V."/>
            <person name="Ament-Velasquez S.L."/>
            <person name="Kruys A."/>
            <person name="Hutchinson M.I."/>
            <person name="Powell A.J."/>
            <person name="Barry K."/>
            <person name="Miller A.N."/>
            <person name="Grigoriev I.V."/>
            <person name="Debuchy R."/>
            <person name="Gladieux P."/>
            <person name="Thoren M.H."/>
            <person name="Johannesson H."/>
        </authorList>
    </citation>
    <scope>NUCLEOTIDE SEQUENCE</scope>
    <source>
        <strain evidence="9">CBS 118394</strain>
    </source>
</reference>
<keyword evidence="6 7" id="KW-0472">Membrane</keyword>
<sequence length="616" mass="66074">MTLSQFDYIFAIGTFFALLDAYNNGANDVANAWATSVSSRSITYRQAMVFGTIFEMLGAITVGARTADTIKNGIIPNSAFREDAGVQMLAFTCALAAASSWVMWCTRHSAHVSSTYSLVSAVAGVGVATVGAAGVQWGWNNGKGLGAIFAGLAMAPIISAGFGASIFLLIKLVVHIRKNPVPWAVYSSPFFFLIAGTICTLSIVYKGSPNLGLNKKPAWYVAAVTMGTGGGVAILSAIFFVPYVHAKVMRKDHSVKWWMFIYGPALFKRPVVLPADQANVPNYAVIQEDEDDHEAVESSARSEVSADYDPKKALEKGQNGDELPITTTEATEKERKLVAAETKPQTYKELMEAGEAKLHAKLRKKRGPIGWAMRTLHENPMGAGQIYEWHNIKTFAKRLPAMVVCGALYGVHYDIHAAQTGISGTPDGERMARVYAHAEKYLNEVEHTYSFVQILTACTASFAHGANDIGNSVGPWAVIYSAWSTGDAAKSQAPVPIWQLAVLSATISLGLLTYGYNIMKVMGNKITYHSPSRGCSMEMGAAITVLVFSQYSLPVSTSMCITGATVGVGLCNGTFKAVNWQRVGLLALSWVATIPVAGTLGGVIMGLFLNAPHFSS</sequence>
<accession>A0AAE0IDI2</accession>
<feature type="transmembrane region" description="Helical" evidence="7">
    <location>
        <begin position="145"/>
        <end position="169"/>
    </location>
</feature>
<evidence type="ECO:0000256" key="3">
    <source>
        <dbReference type="ARBA" id="ARBA00022592"/>
    </source>
</evidence>
<organism evidence="9 10">
    <name type="scientific">Apodospora peruviana</name>
    <dbReference type="NCBI Taxonomy" id="516989"/>
    <lineage>
        <taxon>Eukaryota</taxon>
        <taxon>Fungi</taxon>
        <taxon>Dikarya</taxon>
        <taxon>Ascomycota</taxon>
        <taxon>Pezizomycotina</taxon>
        <taxon>Sordariomycetes</taxon>
        <taxon>Sordariomycetidae</taxon>
        <taxon>Sordariales</taxon>
        <taxon>Lasiosphaeriaceae</taxon>
        <taxon>Apodospora</taxon>
    </lineage>
</organism>
<dbReference type="Pfam" id="PF01384">
    <property type="entry name" value="PHO4"/>
    <property type="match status" value="1"/>
</dbReference>
<evidence type="ECO:0000256" key="2">
    <source>
        <dbReference type="ARBA" id="ARBA00022448"/>
    </source>
</evidence>
<evidence type="ECO:0000256" key="5">
    <source>
        <dbReference type="ARBA" id="ARBA00022989"/>
    </source>
</evidence>
<feature type="transmembrane region" description="Helical" evidence="7">
    <location>
        <begin position="583"/>
        <end position="609"/>
    </location>
</feature>
<gene>
    <name evidence="9" type="ORF">B0H66DRAFT_217544</name>
</gene>
<comment type="caution">
    <text evidence="9">The sequence shown here is derived from an EMBL/GenBank/DDBJ whole genome shotgun (WGS) entry which is preliminary data.</text>
</comment>
<evidence type="ECO:0000313" key="10">
    <source>
        <dbReference type="Proteomes" id="UP001283341"/>
    </source>
</evidence>
<evidence type="ECO:0000256" key="4">
    <source>
        <dbReference type="ARBA" id="ARBA00022692"/>
    </source>
</evidence>
<name>A0AAE0IDI2_9PEZI</name>
<dbReference type="GO" id="GO:0016020">
    <property type="term" value="C:membrane"/>
    <property type="evidence" value="ECO:0007669"/>
    <property type="project" value="UniProtKB-SubCell"/>
</dbReference>
<keyword evidence="4 7" id="KW-0812">Transmembrane</keyword>
<feature type="compositionally biased region" description="Basic and acidic residues" evidence="8">
    <location>
        <begin position="308"/>
        <end position="319"/>
    </location>
</feature>
<evidence type="ECO:0000256" key="1">
    <source>
        <dbReference type="ARBA" id="ARBA00004141"/>
    </source>
</evidence>
<feature type="transmembrane region" description="Helical" evidence="7">
    <location>
        <begin position="47"/>
        <end position="64"/>
    </location>
</feature>
<comment type="subcellular location">
    <subcellularLocation>
        <location evidence="1 7">Membrane</location>
        <topology evidence="1 7">Multi-pass membrane protein</topology>
    </subcellularLocation>
</comment>
<keyword evidence="3 7" id="KW-0592">Phosphate transport</keyword>
<comment type="similarity">
    <text evidence="7">Belongs to the inorganic phosphate transporter (PiT) (TC 2.A.20) family.</text>
</comment>
<evidence type="ECO:0000256" key="7">
    <source>
        <dbReference type="RuleBase" id="RU363058"/>
    </source>
</evidence>
<feature type="transmembrane region" description="Helical" evidence="7">
    <location>
        <begin position="84"/>
        <end position="104"/>
    </location>
</feature>
<evidence type="ECO:0000256" key="6">
    <source>
        <dbReference type="ARBA" id="ARBA00023136"/>
    </source>
</evidence>
<evidence type="ECO:0000256" key="8">
    <source>
        <dbReference type="SAM" id="MobiDB-lite"/>
    </source>
</evidence>
<dbReference type="AlphaFoldDB" id="A0AAE0IDI2"/>
<dbReference type="GO" id="GO:0035435">
    <property type="term" value="P:phosphate ion transmembrane transport"/>
    <property type="evidence" value="ECO:0007669"/>
    <property type="project" value="TreeGrafter"/>
</dbReference>
<feature type="transmembrane region" description="Helical" evidence="7">
    <location>
        <begin position="500"/>
        <end position="519"/>
    </location>
</feature>
<proteinExistence type="inferred from homology"/>
<protein>
    <recommendedName>
        <fullName evidence="7">Phosphate transporter</fullName>
    </recommendedName>
</protein>
<dbReference type="InterPro" id="IPR001204">
    <property type="entry name" value="Phos_transporter"/>
</dbReference>
<feature type="region of interest" description="Disordered" evidence="8">
    <location>
        <begin position="289"/>
        <end position="328"/>
    </location>
</feature>
<evidence type="ECO:0000313" key="9">
    <source>
        <dbReference type="EMBL" id="KAK3322958.1"/>
    </source>
</evidence>
<dbReference type="GO" id="GO:0005315">
    <property type="term" value="F:phosphate transmembrane transporter activity"/>
    <property type="evidence" value="ECO:0007669"/>
    <property type="project" value="InterPro"/>
</dbReference>
<dbReference type="EMBL" id="JAUEDM010000003">
    <property type="protein sequence ID" value="KAK3322958.1"/>
    <property type="molecule type" value="Genomic_DNA"/>
</dbReference>
<reference evidence="9" key="1">
    <citation type="journal article" date="2023" name="Mol. Phylogenet. Evol.">
        <title>Genome-scale phylogeny and comparative genomics of the fungal order Sordariales.</title>
        <authorList>
            <person name="Hensen N."/>
            <person name="Bonometti L."/>
            <person name="Westerberg I."/>
            <person name="Brannstrom I.O."/>
            <person name="Guillou S."/>
            <person name="Cros-Aarteil S."/>
            <person name="Calhoun S."/>
            <person name="Haridas S."/>
            <person name="Kuo A."/>
            <person name="Mondo S."/>
            <person name="Pangilinan J."/>
            <person name="Riley R."/>
            <person name="LaButti K."/>
            <person name="Andreopoulos B."/>
            <person name="Lipzen A."/>
            <person name="Chen C."/>
            <person name="Yan M."/>
            <person name="Daum C."/>
            <person name="Ng V."/>
            <person name="Clum A."/>
            <person name="Steindorff A."/>
            <person name="Ohm R.A."/>
            <person name="Martin F."/>
            <person name="Silar P."/>
            <person name="Natvig D.O."/>
            <person name="Lalanne C."/>
            <person name="Gautier V."/>
            <person name="Ament-Velasquez S.L."/>
            <person name="Kruys A."/>
            <person name="Hutchinson M.I."/>
            <person name="Powell A.J."/>
            <person name="Barry K."/>
            <person name="Miller A.N."/>
            <person name="Grigoriev I.V."/>
            <person name="Debuchy R."/>
            <person name="Gladieux P."/>
            <person name="Hiltunen Thoren M."/>
            <person name="Johannesson H."/>
        </authorList>
    </citation>
    <scope>NUCLEOTIDE SEQUENCE</scope>
    <source>
        <strain evidence="9">CBS 118394</strain>
    </source>
</reference>
<keyword evidence="10" id="KW-1185">Reference proteome</keyword>